<dbReference type="InterPro" id="IPR001138">
    <property type="entry name" value="Zn2Cys6_DnaBD"/>
</dbReference>
<keyword evidence="1" id="KW-0539">Nucleus</keyword>
<feature type="domain" description="Zn(2)-C6 fungal-type" evidence="3">
    <location>
        <begin position="12"/>
        <end position="42"/>
    </location>
</feature>
<dbReference type="CDD" id="cd00067">
    <property type="entry name" value="GAL4"/>
    <property type="match status" value="1"/>
</dbReference>
<evidence type="ECO:0000259" key="3">
    <source>
        <dbReference type="PROSITE" id="PS50048"/>
    </source>
</evidence>
<dbReference type="EMBL" id="JAZHXI010000002">
    <property type="protein sequence ID" value="KAL2074838.1"/>
    <property type="molecule type" value="Genomic_DNA"/>
</dbReference>
<dbReference type="SMART" id="SM00066">
    <property type="entry name" value="GAL4"/>
    <property type="match status" value="1"/>
</dbReference>
<evidence type="ECO:0000313" key="5">
    <source>
        <dbReference type="Proteomes" id="UP001595075"/>
    </source>
</evidence>
<evidence type="ECO:0000256" key="1">
    <source>
        <dbReference type="ARBA" id="ARBA00023242"/>
    </source>
</evidence>
<dbReference type="Proteomes" id="UP001595075">
    <property type="component" value="Unassembled WGS sequence"/>
</dbReference>
<dbReference type="PANTHER" id="PTHR47784">
    <property type="entry name" value="STEROL UPTAKE CONTROL PROTEIN 2"/>
    <property type="match status" value="1"/>
</dbReference>
<sequence>MPRRPHQKSRNGCLQCKKRHVKCNEARPNCQNCQNTSTTCVYLNAAPASAGRAPTVPMSNHTSALPSPAATNPATASSYWSPASDPPILEQNQGSVNLLHLELLHHAKSAIDTVDCYGISKEECREALEEVIQIAFRTPYLMHEILSLAATRLSMLRPGQSVYLRNHATELQTSALSIFNIKMQTPSDDTTADHVSKFVFSSLLGSQMLHDTIIYRNGDFSVFINDFVRYLRVTKGVTIHIRQSEGCWEALHQTSLRPFLEAGHRSLEGGTATFSPECETLAILLRSADVSPASAKVYKETLEFLQAAYYAHRQAADGSSGLNSSPLLYGARTGAYAWPILVPTEYAELLLQQRPEALAILAHFAILLHRYRDNWMIGDGGRYIIEAITKYLGPSWEQWLASPNEELRNDP</sequence>
<keyword evidence="5" id="KW-1185">Reference proteome</keyword>
<feature type="compositionally biased region" description="Low complexity" evidence="2">
    <location>
        <begin position="62"/>
        <end position="78"/>
    </location>
</feature>
<dbReference type="InterPro" id="IPR036864">
    <property type="entry name" value="Zn2-C6_fun-type_DNA-bd_sf"/>
</dbReference>
<evidence type="ECO:0000256" key="2">
    <source>
        <dbReference type="SAM" id="MobiDB-lite"/>
    </source>
</evidence>
<organism evidence="4 5">
    <name type="scientific">Oculimacula yallundae</name>
    <dbReference type="NCBI Taxonomy" id="86028"/>
    <lineage>
        <taxon>Eukaryota</taxon>
        <taxon>Fungi</taxon>
        <taxon>Dikarya</taxon>
        <taxon>Ascomycota</taxon>
        <taxon>Pezizomycotina</taxon>
        <taxon>Leotiomycetes</taxon>
        <taxon>Helotiales</taxon>
        <taxon>Ploettnerulaceae</taxon>
        <taxon>Oculimacula</taxon>
    </lineage>
</organism>
<gene>
    <name evidence="4" type="ORF">VTL71DRAFT_8617</name>
</gene>
<feature type="region of interest" description="Disordered" evidence="2">
    <location>
        <begin position="52"/>
        <end position="85"/>
    </location>
</feature>
<comment type="caution">
    <text evidence="4">The sequence shown here is derived from an EMBL/GenBank/DDBJ whole genome shotgun (WGS) entry which is preliminary data.</text>
</comment>
<dbReference type="SUPFAM" id="SSF57701">
    <property type="entry name" value="Zn2/Cys6 DNA-binding domain"/>
    <property type="match status" value="1"/>
</dbReference>
<dbReference type="Pfam" id="PF00172">
    <property type="entry name" value="Zn_clus"/>
    <property type="match status" value="1"/>
</dbReference>
<dbReference type="PROSITE" id="PS00463">
    <property type="entry name" value="ZN2_CY6_FUNGAL_1"/>
    <property type="match status" value="1"/>
</dbReference>
<dbReference type="Gene3D" id="4.10.240.10">
    <property type="entry name" value="Zn(2)-C6 fungal-type DNA-binding domain"/>
    <property type="match status" value="1"/>
</dbReference>
<evidence type="ECO:0000313" key="4">
    <source>
        <dbReference type="EMBL" id="KAL2074838.1"/>
    </source>
</evidence>
<proteinExistence type="predicted"/>
<dbReference type="InterPro" id="IPR053157">
    <property type="entry name" value="Sterol_Uptake_Regulator"/>
</dbReference>
<dbReference type="PANTHER" id="PTHR47784:SF4">
    <property type="entry name" value="ZN(II)2CYS6 TRANSCRIPTION FACTOR (EUROFUNG)"/>
    <property type="match status" value="1"/>
</dbReference>
<dbReference type="PROSITE" id="PS50048">
    <property type="entry name" value="ZN2_CY6_FUNGAL_2"/>
    <property type="match status" value="1"/>
</dbReference>
<protein>
    <recommendedName>
        <fullName evidence="3">Zn(2)-C6 fungal-type domain-containing protein</fullName>
    </recommendedName>
</protein>
<accession>A0ABR4CY40</accession>
<reference evidence="4 5" key="1">
    <citation type="journal article" date="2024" name="Commun. Biol.">
        <title>Comparative genomic analysis of thermophilic fungi reveals convergent evolutionary adaptations and gene losses.</title>
        <authorList>
            <person name="Steindorff A.S."/>
            <person name="Aguilar-Pontes M.V."/>
            <person name="Robinson A.J."/>
            <person name="Andreopoulos B."/>
            <person name="LaButti K."/>
            <person name="Kuo A."/>
            <person name="Mondo S."/>
            <person name="Riley R."/>
            <person name="Otillar R."/>
            <person name="Haridas S."/>
            <person name="Lipzen A."/>
            <person name="Grimwood J."/>
            <person name="Schmutz J."/>
            <person name="Clum A."/>
            <person name="Reid I.D."/>
            <person name="Moisan M.C."/>
            <person name="Butler G."/>
            <person name="Nguyen T.T.M."/>
            <person name="Dewar K."/>
            <person name="Conant G."/>
            <person name="Drula E."/>
            <person name="Henrissat B."/>
            <person name="Hansel C."/>
            <person name="Singer S."/>
            <person name="Hutchinson M.I."/>
            <person name="de Vries R.P."/>
            <person name="Natvig D.O."/>
            <person name="Powell A.J."/>
            <person name="Tsang A."/>
            <person name="Grigoriev I.V."/>
        </authorList>
    </citation>
    <scope>NUCLEOTIDE SEQUENCE [LARGE SCALE GENOMIC DNA]</scope>
    <source>
        <strain evidence="4 5">CBS 494.80</strain>
    </source>
</reference>
<name>A0ABR4CY40_9HELO</name>